<dbReference type="Pfam" id="PF07883">
    <property type="entry name" value="Cupin_2"/>
    <property type="match status" value="1"/>
</dbReference>
<dbReference type="Gene3D" id="1.10.260.40">
    <property type="entry name" value="lambda repressor-like DNA-binding domains"/>
    <property type="match status" value="1"/>
</dbReference>
<dbReference type="Pfam" id="PF01381">
    <property type="entry name" value="HTH_3"/>
    <property type="match status" value="1"/>
</dbReference>
<evidence type="ECO:0000313" key="3">
    <source>
        <dbReference type="EMBL" id="MCW3477093.1"/>
    </source>
</evidence>
<dbReference type="GO" id="GO:0003700">
    <property type="term" value="F:DNA-binding transcription factor activity"/>
    <property type="evidence" value="ECO:0007669"/>
    <property type="project" value="TreeGrafter"/>
</dbReference>
<dbReference type="EMBL" id="JAPDNT010000029">
    <property type="protein sequence ID" value="MCW3477093.1"/>
    <property type="molecule type" value="Genomic_DNA"/>
</dbReference>
<dbReference type="InterPro" id="IPR010982">
    <property type="entry name" value="Lambda_DNA-bd_dom_sf"/>
</dbReference>
<evidence type="ECO:0000313" key="4">
    <source>
        <dbReference type="Proteomes" id="UP001165679"/>
    </source>
</evidence>
<protein>
    <submittedName>
        <fullName evidence="3">Helix-turn-helix domain-containing protein</fullName>
    </submittedName>
</protein>
<dbReference type="InterPro" id="IPR013096">
    <property type="entry name" value="Cupin_2"/>
</dbReference>
<dbReference type="RefSeq" id="WP_264716012.1">
    <property type="nucleotide sequence ID" value="NZ_JAPDNT010000029.1"/>
</dbReference>
<dbReference type="Gene3D" id="2.60.120.10">
    <property type="entry name" value="Jelly Rolls"/>
    <property type="match status" value="1"/>
</dbReference>
<organism evidence="3 4">
    <name type="scientific">Limobrevibacterium gyesilva</name>
    <dbReference type="NCBI Taxonomy" id="2991712"/>
    <lineage>
        <taxon>Bacteria</taxon>
        <taxon>Pseudomonadati</taxon>
        <taxon>Pseudomonadota</taxon>
        <taxon>Alphaproteobacteria</taxon>
        <taxon>Acetobacterales</taxon>
        <taxon>Acetobacteraceae</taxon>
        <taxon>Limobrevibacterium</taxon>
    </lineage>
</organism>
<dbReference type="PROSITE" id="PS50943">
    <property type="entry name" value="HTH_CROC1"/>
    <property type="match status" value="1"/>
</dbReference>
<dbReference type="GO" id="GO:0005829">
    <property type="term" value="C:cytosol"/>
    <property type="evidence" value="ECO:0007669"/>
    <property type="project" value="TreeGrafter"/>
</dbReference>
<keyword evidence="1" id="KW-0238">DNA-binding</keyword>
<sequence length="226" mass="25104">MASAAKQRKIRTIAKEAAAPRPPTWHDELVGVQENGLEIAIGQSVREIRRQLDLTVTELGKLAGISPGMLSKIENGATSASLATLQSLSKALNVPMTSFFRKYEETREASFVPAGSGETIERRGSRAGHEYRLLGHLRRKSLHVEPYLITLTEKSENFPIFQHPGIEFLYMLEGEVDYRHGKRLYSLRPGDSLMFDSDAPHGPEVLRSLPAKYISIVFHVPDQPGG</sequence>
<dbReference type="Proteomes" id="UP001165679">
    <property type="component" value="Unassembled WGS sequence"/>
</dbReference>
<feature type="domain" description="HTH cro/C1-type" evidence="2">
    <location>
        <begin position="45"/>
        <end position="99"/>
    </location>
</feature>
<dbReference type="PANTHER" id="PTHR46797">
    <property type="entry name" value="HTH-TYPE TRANSCRIPTIONAL REGULATOR"/>
    <property type="match status" value="1"/>
</dbReference>
<comment type="caution">
    <text evidence="3">The sequence shown here is derived from an EMBL/GenBank/DDBJ whole genome shotgun (WGS) entry which is preliminary data.</text>
</comment>
<dbReference type="CDD" id="cd02209">
    <property type="entry name" value="cupin_XRE_C"/>
    <property type="match status" value="1"/>
</dbReference>
<gene>
    <name evidence="3" type="ORF">OL599_21210</name>
</gene>
<reference evidence="3" key="2">
    <citation type="submission" date="2022-10" db="EMBL/GenBank/DDBJ databases">
        <authorList>
            <person name="Trinh H.N."/>
        </authorList>
    </citation>
    <scope>NUCLEOTIDE SEQUENCE</scope>
    <source>
        <strain evidence="3">RN2-1</strain>
    </source>
</reference>
<dbReference type="AlphaFoldDB" id="A0AA42CFE4"/>
<dbReference type="SMART" id="SM00530">
    <property type="entry name" value="HTH_XRE"/>
    <property type="match status" value="1"/>
</dbReference>
<evidence type="ECO:0000256" key="1">
    <source>
        <dbReference type="ARBA" id="ARBA00023125"/>
    </source>
</evidence>
<dbReference type="SUPFAM" id="SSF51182">
    <property type="entry name" value="RmlC-like cupins"/>
    <property type="match status" value="1"/>
</dbReference>
<dbReference type="InterPro" id="IPR011051">
    <property type="entry name" value="RmlC_Cupin_sf"/>
</dbReference>
<dbReference type="InterPro" id="IPR050807">
    <property type="entry name" value="TransReg_Diox_bact_type"/>
</dbReference>
<dbReference type="CDD" id="cd00093">
    <property type="entry name" value="HTH_XRE"/>
    <property type="match status" value="1"/>
</dbReference>
<keyword evidence="4" id="KW-1185">Reference proteome</keyword>
<dbReference type="GO" id="GO:0003677">
    <property type="term" value="F:DNA binding"/>
    <property type="evidence" value="ECO:0007669"/>
    <property type="project" value="UniProtKB-KW"/>
</dbReference>
<accession>A0AA42CFE4</accession>
<dbReference type="InterPro" id="IPR001387">
    <property type="entry name" value="Cro/C1-type_HTH"/>
</dbReference>
<name>A0AA42CFE4_9PROT</name>
<dbReference type="SUPFAM" id="SSF47413">
    <property type="entry name" value="lambda repressor-like DNA-binding domains"/>
    <property type="match status" value="1"/>
</dbReference>
<dbReference type="PANTHER" id="PTHR46797:SF19">
    <property type="entry name" value="BLL2473 PROTEIN"/>
    <property type="match status" value="1"/>
</dbReference>
<proteinExistence type="predicted"/>
<evidence type="ECO:0000259" key="2">
    <source>
        <dbReference type="PROSITE" id="PS50943"/>
    </source>
</evidence>
<dbReference type="InterPro" id="IPR014710">
    <property type="entry name" value="RmlC-like_jellyroll"/>
</dbReference>
<reference evidence="3" key="1">
    <citation type="submission" date="2022-09" db="EMBL/GenBank/DDBJ databases">
        <title>Rhodovastum sp. nov. RN2-1 isolated from soil in Seongnam, South Korea.</title>
        <authorList>
            <person name="Le N.T."/>
        </authorList>
    </citation>
    <scope>NUCLEOTIDE SEQUENCE</scope>
    <source>
        <strain evidence="3">RN2-1</strain>
    </source>
</reference>